<dbReference type="Proteomes" id="UP001153148">
    <property type="component" value="Unassembled WGS sequence"/>
</dbReference>
<protein>
    <submittedName>
        <fullName evidence="5">Uncharacterized protein</fullName>
    </submittedName>
</protein>
<evidence type="ECO:0000256" key="1">
    <source>
        <dbReference type="ARBA" id="ARBA00004141"/>
    </source>
</evidence>
<comment type="caution">
    <text evidence="5">The sequence shown here is derived from an EMBL/GenBank/DDBJ whole genome shotgun (WGS) entry which is preliminary data.</text>
</comment>
<evidence type="ECO:0000313" key="5">
    <source>
        <dbReference type="EMBL" id="CAG2061094.1"/>
    </source>
</evidence>
<reference evidence="5" key="1">
    <citation type="submission" date="2021-03" db="EMBL/GenBank/DDBJ databases">
        <authorList>
            <person name="Tran Van P."/>
        </authorList>
    </citation>
    <scope>NUCLEOTIDE SEQUENCE</scope>
</reference>
<dbReference type="PANTHER" id="PTHR10250">
    <property type="entry name" value="MICROSOMAL GLUTATHIONE S-TRANSFERASE"/>
    <property type="match status" value="1"/>
</dbReference>
<name>A0ABN7P1V4_TIMPD</name>
<evidence type="ECO:0000313" key="6">
    <source>
        <dbReference type="Proteomes" id="UP001153148"/>
    </source>
</evidence>
<organism evidence="5 6">
    <name type="scientific">Timema podura</name>
    <name type="common">Walking stick</name>
    <dbReference type="NCBI Taxonomy" id="61482"/>
    <lineage>
        <taxon>Eukaryota</taxon>
        <taxon>Metazoa</taxon>
        <taxon>Ecdysozoa</taxon>
        <taxon>Arthropoda</taxon>
        <taxon>Hexapoda</taxon>
        <taxon>Insecta</taxon>
        <taxon>Pterygota</taxon>
        <taxon>Neoptera</taxon>
        <taxon>Polyneoptera</taxon>
        <taxon>Phasmatodea</taxon>
        <taxon>Timematodea</taxon>
        <taxon>Timematoidea</taxon>
        <taxon>Timematidae</taxon>
        <taxon>Timema</taxon>
    </lineage>
</organism>
<dbReference type="EMBL" id="CAJPIN010014539">
    <property type="protein sequence ID" value="CAG2061094.1"/>
    <property type="molecule type" value="Genomic_DNA"/>
</dbReference>
<dbReference type="PANTHER" id="PTHR10250:SF26">
    <property type="entry name" value="GLUTATHIONE S-TRANSFERASE 3, MITOCHONDRIAL"/>
    <property type="match status" value="1"/>
</dbReference>
<dbReference type="SUPFAM" id="SSF161084">
    <property type="entry name" value="MAPEG domain-like"/>
    <property type="match status" value="1"/>
</dbReference>
<comment type="subcellular location">
    <subcellularLocation>
        <location evidence="1">Membrane</location>
        <topology evidence="1">Multi-pass membrane protein</topology>
    </subcellularLocation>
</comment>
<proteinExistence type="predicted"/>
<dbReference type="Pfam" id="PF01124">
    <property type="entry name" value="MAPEG"/>
    <property type="match status" value="1"/>
</dbReference>
<keyword evidence="2" id="KW-0812">Transmembrane</keyword>
<dbReference type="InterPro" id="IPR023352">
    <property type="entry name" value="MAPEG-like_dom_sf"/>
</dbReference>
<evidence type="ECO:0000256" key="4">
    <source>
        <dbReference type="ARBA" id="ARBA00023136"/>
    </source>
</evidence>
<dbReference type="Gene3D" id="1.20.120.550">
    <property type="entry name" value="Membrane associated eicosanoid/glutathione metabolism-like domain"/>
    <property type="match status" value="1"/>
</dbReference>
<dbReference type="InterPro" id="IPR050997">
    <property type="entry name" value="MAPEG"/>
</dbReference>
<dbReference type="InterPro" id="IPR001129">
    <property type="entry name" value="Membr-assoc_MAPEG"/>
</dbReference>
<sequence length="100" mass="11652">MYSPDNVQFNCIQRAHQNTLENYPQFLTLLITGRTRVAPSVSSGWSCVASRPHCLCPGLLHRRSQKPNAWVIWIPRVFCTSWWNYSFWAKTSRGVRKELV</sequence>
<keyword evidence="4" id="KW-0472">Membrane</keyword>
<evidence type="ECO:0000256" key="2">
    <source>
        <dbReference type="ARBA" id="ARBA00022692"/>
    </source>
</evidence>
<keyword evidence="6" id="KW-1185">Reference proteome</keyword>
<accession>A0ABN7P1V4</accession>
<evidence type="ECO:0000256" key="3">
    <source>
        <dbReference type="ARBA" id="ARBA00022989"/>
    </source>
</evidence>
<keyword evidence="3" id="KW-1133">Transmembrane helix</keyword>
<gene>
    <name evidence="5" type="ORF">TPAB3V08_LOCUS8049</name>
</gene>